<keyword evidence="3" id="KW-0862">Zinc</keyword>
<feature type="region of interest" description="Disordered" evidence="6">
    <location>
        <begin position="1"/>
        <end position="34"/>
    </location>
</feature>
<comment type="caution">
    <text evidence="10">The sequence shown here is derived from an EMBL/GenBank/DDBJ whole genome shotgun (WGS) entry which is preliminary data.</text>
</comment>
<dbReference type="Proteomes" id="UP000225706">
    <property type="component" value="Unassembled WGS sequence"/>
</dbReference>
<dbReference type="EMBL" id="LSMT01000550">
    <property type="protein sequence ID" value="PFX16389.1"/>
    <property type="molecule type" value="Genomic_DNA"/>
</dbReference>
<sequence>MERTENKPVTEHGNEVSESDSSVPKEDASRNDIKLKDLDSWNPMLDDYESKVFNSYKEPSMTDFADAFPSLNGNSGDLQHQHRKSSLEINEKDTCLFVGNIPQKMTQEGLQNLFQQAGQLRSCKLIPQHNKSTKIGFVSFNTVREAVAAIQMFDGLDLGHGNRLKVALALSKQKPAFTDTMMRMGDGVSKKVEVLTDDEVVSSEHEGTLDAVSSVLPDSKLTSEGSPCSFCGQLGHKWCSACKIPYCSRDCQRNDWPKHKHACCQQTRSERKRATLADTSETCLETASALTSAANSAQQASPTYPCAPCDDSTYSSKEPTISATPANSDKNDDKISNKANQESLRVADSDAFDVQNAEMFAQMMGFDPNPVTTVENSDDSDSADTSTSPSLMSNMIHRDSSPQVPHTETGLLKSSLESQVNRSNLKSSLALESVSTSDEAVTESETSTSELSSCTKGPTRIPEQLQTEKIPTEDFEVIVTEVENPSCLWVHSCASDALERRNQLQSILQATYRDSVFEKYVPSVGDVCVAQFSFDNCWYRVKVDLVINAGIMRVTYIDFGNQEDIAVYKIRRITEDLLSLPRQAVKISLYGITSTSPSGDWSSESTIFLKSEILAKRCKVRVCEQANETLLVELSAAHGTRVGETVNETLIKSGFAEIKSPRDQADRSHGLDDLCEEQIGSPDKSSYFGDISSKRPLKTPSNEEGRNPPRLHSQSKRGKVPFEIVVNAIVNPWEFYVMKTEKQLIVELRSLMVNLNHHLSENRCRNECSTTLLTPGDLCAAQFSQDKVWYRAVVLERVPNGYRVRYVDFGNSEVLQKEKVCSLPESFQRLPPLSLTCSLAGVKKPKTRGWTPEAIQQFKTLVADRTFLCRIVYTHGVTNIVELLDPNRGEEESIANSLIGAGLADPFAPKDGHKEQIDSRWEMPFITPQCLRSVETSVKMSPSDFVTDRSPSSQPRPKINANCVRSSSPKGQILGTSEKERIESVVFEPAIQAAMLPQDNEFDILVTEVVSPGLIFFQLGTVESVQSAVKLTEDMNLHYKSATYPPFVPHQNNLCAAFFAGSGDWCRAFIKAVSPDGSVSVHYVDYGNAEILPPNHLRPLIPQFDSSALPFLALSCSLANIVPLDKSEWSDEAVAFAKAQIPLFSRSTVRLVGRQKGRVFLEVKIDDESVNVMLVNRGLARAMVKGYNPQRLNSNEPTPNTSRLVAVDRNALSNGCYKELVSSALESLVFCPAIQAAVLPQDSSLFDVMITEVSKAGVFFIQVGDFDAALSLQKLSEKMNSSYHSSPSSSFKPQPNHFCAAKFTETGDWCRAFIKEVTPQHLVEVHYVDFGNAEKLPVSSIHPLMDNLTTYPFFALPCSLANVRRPKSPGWADKTMELIKEKVPLFKRVSARIISKQRGMLLVDFMVSKDQPQFLSQLLLNEGLAQRSVVNERQYDDEQMEIQVERSQSHDLLKDAPSPKPLGSIESLVFQPAIQSTIDFDSFHAMLTEVVSPSSLFIQILSHEMVESMEQLSANLNAHYNNTNYPPFKVQANVLCAGFFSESGDWCRAFINGVNADGSINLHYLDYGNSEVCSSSQIRPLEKTFQKQPPMAIKCSLHGICPVQSTGWAEDTCKALLSQVPLFSRLDAKVIKRESESLVIDATSRLTPEQVTLSQFLVNHGMARWQDFSSAPKDVHTSEEQMNTAEQASLPAQFAFEAVSSNSNRFFVSKIPLVDISQSNSFQVLISEVQRPDKIFFQVLNKGNAHALDTLSRKLNTYCSEVDNSPYKPVLGELCCARFNQDGVWYRAVVEQELPGSRMSVLFVDYGNEDAVTVDSIRRITAEFTQLPLQARQCFLTGILPVSQSWSSDAVNFLRGRLSGETFVAQIENVSGESVGVQLFEHHPRDLPPHMSVNQDMVEHNLARIQEQSVCLKVKTVFPKEDHFDVVITEVIHPGEMWGQVLDAESHNKFSLLMEQINQYCVSAAPVSTFLINPTEDCCALFSQDDTWYRARVLECLESGKKLVQFVDFGNCETVSSDMVRSLKDDFGDLPAQALKLSLANIRPIHQIWSQEAVDWLKNTVNRRLKVSVVHRWPDQLNVFLEDWNVPDGPLRIGEELVCLRFADEC</sequence>
<protein>
    <submittedName>
        <fullName evidence="10">Tudor domain-containing protein 1</fullName>
    </submittedName>
</protein>
<feature type="region of interest" description="Disordered" evidence="6">
    <location>
        <begin position="366"/>
        <end position="408"/>
    </location>
</feature>
<keyword evidence="11" id="KW-1185">Reference proteome</keyword>
<dbReference type="Pfam" id="PF00076">
    <property type="entry name" value="RRM_1"/>
    <property type="match status" value="1"/>
</dbReference>
<dbReference type="GO" id="GO:0008270">
    <property type="term" value="F:zinc ion binding"/>
    <property type="evidence" value="ECO:0007669"/>
    <property type="project" value="UniProtKB-KW"/>
</dbReference>
<feature type="domain" description="Tudor" evidence="8">
    <location>
        <begin position="1048"/>
        <end position="1107"/>
    </location>
</feature>
<dbReference type="Pfam" id="PF01753">
    <property type="entry name" value="zf-MYND"/>
    <property type="match status" value="1"/>
</dbReference>
<feature type="domain" description="Tudor" evidence="8">
    <location>
        <begin position="521"/>
        <end position="580"/>
    </location>
</feature>
<name>A0A2B4RHX1_STYPI</name>
<dbReference type="InterPro" id="IPR035437">
    <property type="entry name" value="SNase_OB-fold_sf"/>
</dbReference>
<keyword evidence="1" id="KW-0479">Metal-binding</keyword>
<evidence type="ECO:0000256" key="5">
    <source>
        <dbReference type="PROSITE-ProRule" id="PRU00176"/>
    </source>
</evidence>
<evidence type="ECO:0000259" key="9">
    <source>
        <dbReference type="PROSITE" id="PS50865"/>
    </source>
</evidence>
<feature type="region of interest" description="Disordered" evidence="6">
    <location>
        <begin position="942"/>
        <end position="972"/>
    </location>
</feature>
<dbReference type="InterPro" id="IPR000504">
    <property type="entry name" value="RRM_dom"/>
</dbReference>
<dbReference type="GO" id="GO:0003723">
    <property type="term" value="F:RNA binding"/>
    <property type="evidence" value="ECO:0007669"/>
    <property type="project" value="UniProtKB-UniRule"/>
</dbReference>
<dbReference type="PROSITE" id="PS50304">
    <property type="entry name" value="TUDOR"/>
    <property type="match status" value="7"/>
</dbReference>
<dbReference type="SUPFAM" id="SSF144232">
    <property type="entry name" value="HIT/MYND zinc finger-like"/>
    <property type="match status" value="1"/>
</dbReference>
<proteinExistence type="predicted"/>
<dbReference type="PROSITE" id="PS50102">
    <property type="entry name" value="RRM"/>
    <property type="match status" value="1"/>
</dbReference>
<dbReference type="Gene3D" id="3.30.70.330">
    <property type="match status" value="1"/>
</dbReference>
<dbReference type="PANTHER" id="PTHR22948:SF29">
    <property type="entry name" value="FI02030P-RELATED"/>
    <property type="match status" value="1"/>
</dbReference>
<gene>
    <name evidence="10" type="primary">TDRD1</name>
    <name evidence="10" type="ORF">AWC38_SpisGene19329</name>
</gene>
<accession>A0A2B4RHX1</accession>
<feature type="domain" description="Tudor" evidence="8">
    <location>
        <begin position="772"/>
        <end position="830"/>
    </location>
</feature>
<feature type="compositionally biased region" description="Basic and acidic residues" evidence="6">
    <location>
        <begin position="1"/>
        <end position="15"/>
    </location>
</feature>
<dbReference type="Gene3D" id="6.10.140.2220">
    <property type="match status" value="1"/>
</dbReference>
<evidence type="ECO:0000256" key="3">
    <source>
        <dbReference type="ARBA" id="ARBA00022833"/>
    </source>
</evidence>
<dbReference type="InterPro" id="IPR035979">
    <property type="entry name" value="RBD_domain_sf"/>
</dbReference>
<evidence type="ECO:0000256" key="4">
    <source>
        <dbReference type="PROSITE-ProRule" id="PRU00134"/>
    </source>
</evidence>
<dbReference type="SUPFAM" id="SSF50199">
    <property type="entry name" value="Staphylococcal nuclease"/>
    <property type="match status" value="1"/>
</dbReference>
<dbReference type="FunFam" id="2.30.30.140:FF:000018">
    <property type="entry name" value="Serine/threonine-protein kinase 31"/>
    <property type="match status" value="6"/>
</dbReference>
<dbReference type="CDD" id="cd00590">
    <property type="entry name" value="RRM_SF"/>
    <property type="match status" value="1"/>
</dbReference>
<feature type="domain" description="Tudor" evidence="8">
    <location>
        <begin position="1768"/>
        <end position="1827"/>
    </location>
</feature>
<organism evidence="10 11">
    <name type="scientific">Stylophora pistillata</name>
    <name type="common">Smooth cauliflower coral</name>
    <dbReference type="NCBI Taxonomy" id="50429"/>
    <lineage>
        <taxon>Eukaryota</taxon>
        <taxon>Metazoa</taxon>
        <taxon>Cnidaria</taxon>
        <taxon>Anthozoa</taxon>
        <taxon>Hexacorallia</taxon>
        <taxon>Scleractinia</taxon>
        <taxon>Astrocoeniina</taxon>
        <taxon>Pocilloporidae</taxon>
        <taxon>Stylophora</taxon>
    </lineage>
</organism>
<keyword evidence="2 4" id="KW-0863">Zinc-finger</keyword>
<keyword evidence="5" id="KW-0694">RNA-binding</keyword>
<dbReference type="PROSITE" id="PS50865">
    <property type="entry name" value="ZF_MYND_2"/>
    <property type="match status" value="1"/>
</dbReference>
<evidence type="ECO:0000256" key="2">
    <source>
        <dbReference type="ARBA" id="ARBA00022771"/>
    </source>
</evidence>
<feature type="domain" description="MYND-type" evidence="9">
    <location>
        <begin position="228"/>
        <end position="263"/>
    </location>
</feature>
<evidence type="ECO:0000313" key="10">
    <source>
        <dbReference type="EMBL" id="PFX16389.1"/>
    </source>
</evidence>
<dbReference type="SUPFAM" id="SSF54928">
    <property type="entry name" value="RNA-binding domain, RBD"/>
    <property type="match status" value="1"/>
</dbReference>
<evidence type="ECO:0000256" key="6">
    <source>
        <dbReference type="SAM" id="MobiDB-lite"/>
    </source>
</evidence>
<dbReference type="OrthoDB" id="341421at2759"/>
<dbReference type="SUPFAM" id="SSF63748">
    <property type="entry name" value="Tudor/PWWP/MBT"/>
    <property type="match status" value="7"/>
</dbReference>
<dbReference type="InterPro" id="IPR002999">
    <property type="entry name" value="Tudor"/>
</dbReference>
<evidence type="ECO:0000259" key="7">
    <source>
        <dbReference type="PROSITE" id="PS50102"/>
    </source>
</evidence>
<reference evidence="11" key="1">
    <citation type="journal article" date="2017" name="bioRxiv">
        <title>Comparative analysis of the genomes of Stylophora pistillata and Acropora digitifera provides evidence for extensive differences between species of corals.</title>
        <authorList>
            <person name="Voolstra C.R."/>
            <person name="Li Y."/>
            <person name="Liew Y.J."/>
            <person name="Baumgarten S."/>
            <person name="Zoccola D."/>
            <person name="Flot J.-F."/>
            <person name="Tambutte S."/>
            <person name="Allemand D."/>
            <person name="Aranda M."/>
        </authorList>
    </citation>
    <scope>NUCLEOTIDE SEQUENCE [LARGE SCALE GENOMIC DNA]</scope>
</reference>
<feature type="region of interest" description="Disordered" evidence="6">
    <location>
        <begin position="429"/>
        <end position="462"/>
    </location>
</feature>
<dbReference type="InterPro" id="IPR050621">
    <property type="entry name" value="Tudor_domain_containing"/>
</dbReference>
<feature type="compositionally biased region" description="Basic and acidic residues" evidence="6">
    <location>
        <begin position="23"/>
        <end position="34"/>
    </location>
</feature>
<feature type="region of interest" description="Disordered" evidence="6">
    <location>
        <begin position="675"/>
        <end position="715"/>
    </location>
</feature>
<feature type="domain" description="Tudor" evidence="8">
    <location>
        <begin position="1292"/>
        <end position="1351"/>
    </location>
</feature>
<dbReference type="Gene3D" id="2.30.30.140">
    <property type="match status" value="7"/>
</dbReference>
<dbReference type="InterPro" id="IPR002893">
    <property type="entry name" value="Znf_MYND"/>
</dbReference>
<dbReference type="PANTHER" id="PTHR22948">
    <property type="entry name" value="TUDOR DOMAIN CONTAINING PROTEIN"/>
    <property type="match status" value="1"/>
</dbReference>
<dbReference type="InterPro" id="IPR012677">
    <property type="entry name" value="Nucleotide-bd_a/b_plait_sf"/>
</dbReference>
<dbReference type="SMART" id="SM00360">
    <property type="entry name" value="RRM"/>
    <property type="match status" value="1"/>
</dbReference>
<feature type="domain" description="RRM" evidence="7">
    <location>
        <begin position="94"/>
        <end position="171"/>
    </location>
</feature>
<dbReference type="Gene3D" id="2.40.50.90">
    <property type="match status" value="7"/>
</dbReference>
<dbReference type="Pfam" id="PF00567">
    <property type="entry name" value="TUDOR"/>
    <property type="match status" value="7"/>
</dbReference>
<feature type="compositionally biased region" description="Low complexity" evidence="6">
    <location>
        <begin position="432"/>
        <end position="455"/>
    </location>
</feature>
<evidence type="ECO:0000259" key="8">
    <source>
        <dbReference type="PROSITE" id="PS50304"/>
    </source>
</evidence>
<evidence type="ECO:0000313" key="11">
    <source>
        <dbReference type="Proteomes" id="UP000225706"/>
    </source>
</evidence>
<feature type="domain" description="Tudor" evidence="8">
    <location>
        <begin position="1971"/>
        <end position="2030"/>
    </location>
</feature>
<dbReference type="STRING" id="50429.A0A2B4RHX1"/>
<feature type="domain" description="Tudor" evidence="8">
    <location>
        <begin position="1529"/>
        <end position="1588"/>
    </location>
</feature>
<evidence type="ECO:0000256" key="1">
    <source>
        <dbReference type="ARBA" id="ARBA00022723"/>
    </source>
</evidence>
<dbReference type="SMART" id="SM00333">
    <property type="entry name" value="TUDOR"/>
    <property type="match status" value="7"/>
</dbReference>